<protein>
    <submittedName>
        <fullName evidence="2">Uncharacterized protein</fullName>
    </submittedName>
</protein>
<comment type="caution">
    <text evidence="2">The sequence shown here is derived from an EMBL/GenBank/DDBJ whole genome shotgun (WGS) entry which is preliminary data.</text>
</comment>
<feature type="region of interest" description="Disordered" evidence="1">
    <location>
        <begin position="1"/>
        <end position="32"/>
    </location>
</feature>
<keyword evidence="3" id="KW-1185">Reference proteome</keyword>
<accession>A0ABP8W0X2</accession>
<sequence>MVLEPPVGRWTSGPIRARRPWTPRPSPSPLNTDDVLRIRRAAGVALDRYPGAVGQLIASELLDYADQGFRGDPEGLSERLIADLLGVATPRT</sequence>
<proteinExistence type="predicted"/>
<evidence type="ECO:0000313" key="3">
    <source>
        <dbReference type="Proteomes" id="UP001500325"/>
    </source>
</evidence>
<organism evidence="2 3">
    <name type="scientific">Pseudonocardia yuanmonensis</name>
    <dbReference type="NCBI Taxonomy" id="1095914"/>
    <lineage>
        <taxon>Bacteria</taxon>
        <taxon>Bacillati</taxon>
        <taxon>Actinomycetota</taxon>
        <taxon>Actinomycetes</taxon>
        <taxon>Pseudonocardiales</taxon>
        <taxon>Pseudonocardiaceae</taxon>
        <taxon>Pseudonocardia</taxon>
    </lineage>
</organism>
<evidence type="ECO:0000313" key="2">
    <source>
        <dbReference type="EMBL" id="GAA4676280.1"/>
    </source>
</evidence>
<gene>
    <name evidence="2" type="ORF">GCM10023215_05580</name>
</gene>
<reference evidence="3" key="1">
    <citation type="journal article" date="2019" name="Int. J. Syst. Evol. Microbiol.">
        <title>The Global Catalogue of Microorganisms (GCM) 10K type strain sequencing project: providing services to taxonomists for standard genome sequencing and annotation.</title>
        <authorList>
            <consortium name="The Broad Institute Genomics Platform"/>
            <consortium name="The Broad Institute Genome Sequencing Center for Infectious Disease"/>
            <person name="Wu L."/>
            <person name="Ma J."/>
        </authorList>
    </citation>
    <scope>NUCLEOTIDE SEQUENCE [LARGE SCALE GENOMIC DNA]</scope>
    <source>
        <strain evidence="3">JCM 18055</strain>
    </source>
</reference>
<dbReference type="Proteomes" id="UP001500325">
    <property type="component" value="Unassembled WGS sequence"/>
</dbReference>
<name>A0ABP8W0X2_9PSEU</name>
<dbReference type="EMBL" id="BAABIC010000002">
    <property type="protein sequence ID" value="GAA4676280.1"/>
    <property type="molecule type" value="Genomic_DNA"/>
</dbReference>
<evidence type="ECO:0000256" key="1">
    <source>
        <dbReference type="SAM" id="MobiDB-lite"/>
    </source>
</evidence>